<dbReference type="Proteomes" id="UP000316621">
    <property type="component" value="Chromosome 7"/>
</dbReference>
<organism evidence="1 2">
    <name type="scientific">Papaver somniferum</name>
    <name type="common">Opium poppy</name>
    <dbReference type="NCBI Taxonomy" id="3469"/>
    <lineage>
        <taxon>Eukaryota</taxon>
        <taxon>Viridiplantae</taxon>
        <taxon>Streptophyta</taxon>
        <taxon>Embryophyta</taxon>
        <taxon>Tracheophyta</taxon>
        <taxon>Spermatophyta</taxon>
        <taxon>Magnoliopsida</taxon>
        <taxon>Ranunculales</taxon>
        <taxon>Papaveraceae</taxon>
        <taxon>Papaveroideae</taxon>
        <taxon>Papaver</taxon>
    </lineage>
</organism>
<evidence type="ECO:0000313" key="2">
    <source>
        <dbReference type="Proteomes" id="UP000316621"/>
    </source>
</evidence>
<dbReference type="EMBL" id="CM010721">
    <property type="protein sequence ID" value="RZC72290.1"/>
    <property type="molecule type" value="Genomic_DNA"/>
</dbReference>
<accession>A0A4Y7KIW2</accession>
<sequence length="16" mass="1878">MGKRENLLSSLMKSFH</sequence>
<gene>
    <name evidence="1" type="ORF">C5167_035625</name>
</gene>
<proteinExistence type="predicted"/>
<keyword evidence="2" id="KW-1185">Reference proteome</keyword>
<evidence type="ECO:0000313" key="1">
    <source>
        <dbReference type="EMBL" id="RZC72290.1"/>
    </source>
</evidence>
<dbReference type="AlphaFoldDB" id="A0A4Y7KIW2"/>
<protein>
    <submittedName>
        <fullName evidence="1">Uncharacterized protein</fullName>
    </submittedName>
</protein>
<name>A0A4Y7KIW2_PAPSO</name>
<reference evidence="1 2" key="1">
    <citation type="journal article" date="2018" name="Science">
        <title>The opium poppy genome and morphinan production.</title>
        <authorList>
            <person name="Guo L."/>
            <person name="Winzer T."/>
            <person name="Yang X."/>
            <person name="Li Y."/>
            <person name="Ning Z."/>
            <person name="He Z."/>
            <person name="Teodor R."/>
            <person name="Lu Y."/>
            <person name="Bowser T.A."/>
            <person name="Graham I.A."/>
            <person name="Ye K."/>
        </authorList>
    </citation>
    <scope>NUCLEOTIDE SEQUENCE [LARGE SCALE GENOMIC DNA]</scope>
    <source>
        <strain evidence="2">cv. HN1</strain>
        <tissue evidence="1">Leaves</tissue>
    </source>
</reference>